<dbReference type="SUPFAM" id="SSF52821">
    <property type="entry name" value="Rhodanese/Cell cycle control phosphatase"/>
    <property type="match status" value="1"/>
</dbReference>
<evidence type="ECO:0000313" key="3">
    <source>
        <dbReference type="EMBL" id="MEM0516424.1"/>
    </source>
</evidence>
<dbReference type="Pfam" id="PF00581">
    <property type="entry name" value="Rhodanese"/>
    <property type="match status" value="1"/>
</dbReference>
<evidence type="ECO:0000256" key="1">
    <source>
        <dbReference type="SAM" id="SignalP"/>
    </source>
</evidence>
<reference evidence="3 4" key="1">
    <citation type="submission" date="2024-03" db="EMBL/GenBank/DDBJ databases">
        <title>Pseudoalteromonas qingdaonensis sp. nov., isolated from the intestines of marine benthic organisms.</title>
        <authorList>
            <person name="Lin X."/>
            <person name="Fang S."/>
            <person name="Hu X."/>
        </authorList>
    </citation>
    <scope>NUCLEOTIDE SEQUENCE [LARGE SCALE GENOMIC DNA]</scope>
    <source>
        <strain evidence="3 4">YIC-827</strain>
    </source>
</reference>
<keyword evidence="1" id="KW-0732">Signal</keyword>
<dbReference type="EMBL" id="JBCGCU010000018">
    <property type="protein sequence ID" value="MEM0516424.1"/>
    <property type="molecule type" value="Genomic_DNA"/>
</dbReference>
<dbReference type="SMART" id="SM00450">
    <property type="entry name" value="RHOD"/>
    <property type="match status" value="1"/>
</dbReference>
<feature type="chain" id="PRO_5045138059" evidence="1">
    <location>
        <begin position="24"/>
        <end position="131"/>
    </location>
</feature>
<organism evidence="3 4">
    <name type="scientific">Pseudoalteromonas qingdaonensis</name>
    <dbReference type="NCBI Taxonomy" id="3131913"/>
    <lineage>
        <taxon>Bacteria</taxon>
        <taxon>Pseudomonadati</taxon>
        <taxon>Pseudomonadota</taxon>
        <taxon>Gammaproteobacteria</taxon>
        <taxon>Alteromonadales</taxon>
        <taxon>Pseudoalteromonadaceae</taxon>
        <taxon>Pseudoalteromonas</taxon>
    </lineage>
</organism>
<dbReference type="CDD" id="cd00158">
    <property type="entry name" value="RHOD"/>
    <property type="match status" value="1"/>
</dbReference>
<dbReference type="Gene3D" id="3.40.250.10">
    <property type="entry name" value="Rhodanese-like domain"/>
    <property type="match status" value="1"/>
</dbReference>
<dbReference type="InterPro" id="IPR036873">
    <property type="entry name" value="Rhodanese-like_dom_sf"/>
</dbReference>
<feature type="signal peptide" evidence="1">
    <location>
        <begin position="1"/>
        <end position="23"/>
    </location>
</feature>
<accession>A0ABU9N1I2</accession>
<gene>
    <name evidence="3" type="ORF">WCN91_13540</name>
</gene>
<proteinExistence type="predicted"/>
<name>A0ABU9N1I2_9GAMM</name>
<dbReference type="InterPro" id="IPR050229">
    <property type="entry name" value="GlpE_sulfurtransferase"/>
</dbReference>
<protein>
    <submittedName>
        <fullName evidence="3">Rhodanese-like domain-containing protein</fullName>
    </submittedName>
</protein>
<feature type="domain" description="Rhodanese" evidence="2">
    <location>
        <begin position="41"/>
        <end position="129"/>
    </location>
</feature>
<dbReference type="PANTHER" id="PTHR43031:SF1">
    <property type="entry name" value="PYRIDINE NUCLEOTIDE-DISULPHIDE OXIDOREDUCTASE"/>
    <property type="match status" value="1"/>
</dbReference>
<sequence>MMKNTGAALIAAIALFCSPLSMAQGEATDIAAQQLLVDRFNAEPMQLLDVRTSEEYQQGHIKGAVNISHNVLADHAAELDKEHPIVVYCRSGRRAAMAISTLQELGFKQVYHLEGDWLGWQENKLPEITQP</sequence>
<dbReference type="RefSeq" id="WP_342679909.1">
    <property type="nucleotide sequence ID" value="NZ_JBCGCU010000018.1"/>
</dbReference>
<evidence type="ECO:0000259" key="2">
    <source>
        <dbReference type="PROSITE" id="PS50206"/>
    </source>
</evidence>
<keyword evidence="4" id="KW-1185">Reference proteome</keyword>
<dbReference type="PANTHER" id="PTHR43031">
    <property type="entry name" value="FAD-DEPENDENT OXIDOREDUCTASE"/>
    <property type="match status" value="1"/>
</dbReference>
<dbReference type="PROSITE" id="PS50206">
    <property type="entry name" value="RHODANESE_3"/>
    <property type="match status" value="1"/>
</dbReference>
<comment type="caution">
    <text evidence="3">The sequence shown here is derived from an EMBL/GenBank/DDBJ whole genome shotgun (WGS) entry which is preliminary data.</text>
</comment>
<evidence type="ECO:0000313" key="4">
    <source>
        <dbReference type="Proteomes" id="UP001447008"/>
    </source>
</evidence>
<dbReference type="InterPro" id="IPR001763">
    <property type="entry name" value="Rhodanese-like_dom"/>
</dbReference>
<dbReference type="Proteomes" id="UP001447008">
    <property type="component" value="Unassembled WGS sequence"/>
</dbReference>